<feature type="compositionally biased region" description="Basic and acidic residues" evidence="2">
    <location>
        <begin position="94"/>
        <end position="103"/>
    </location>
</feature>
<dbReference type="SUPFAM" id="SSF52540">
    <property type="entry name" value="P-loop containing nucleoside triphosphate hydrolases"/>
    <property type="match status" value="1"/>
</dbReference>
<protein>
    <submittedName>
        <fullName evidence="3">Uncharacterized protein</fullName>
    </submittedName>
</protein>
<feature type="region of interest" description="Disordered" evidence="2">
    <location>
        <begin position="1"/>
        <end position="120"/>
    </location>
</feature>
<sequence length="441" mass="47144">MEPEARKPLAQQTFAFWEGEENPRDRRASAETQISAQTQTSAQTRASTETRAGAKTRATATSSTTTTQTAPTRQALTREAQGAEKRSVSKHLREKTAADETSRADSPSAGHEPHIAPQPLIGRESLMADLRSRAAAISSSPAMESAEQFSTGSPTVDTWLPGGGLKRGWICEWIAGHDASGASTLAMLAAASAIRPPHGEARDDHGARVEAFAHGGPIIVVDPAATFHASAAIACGIPAERIVVCRCPKRGDAVWTMDQALRCSSVAAVWATLPWNLNDRDARRLQLAAETGRTPGLLVLQPSARVRPSFATVRFHVASVAVDAARLSADQRVAAGLPVRPPLDLRVLRVNLDRARGQRQNEAFLAVSPEARLHTLSPAAVAQLQTPQHTQLPTPQRITQTQPGSRHEAVAVPLAARLADPASTHRNRANTNRANTDRRVG</sequence>
<name>M5UEB7_9BACT</name>
<dbReference type="PANTHER" id="PTHR35369:SF3">
    <property type="entry name" value="TRANSLESION DNA SYNTHESIS-ASSOCIATED PROTEIN IMUA"/>
    <property type="match status" value="1"/>
</dbReference>
<keyword evidence="1" id="KW-0227">DNA damage</keyword>
<dbReference type="Proteomes" id="UP000011885">
    <property type="component" value="Unassembled WGS sequence"/>
</dbReference>
<feature type="compositionally biased region" description="Low complexity" evidence="2">
    <location>
        <begin position="30"/>
        <end position="78"/>
    </location>
</feature>
<evidence type="ECO:0000256" key="1">
    <source>
        <dbReference type="ARBA" id="ARBA00022763"/>
    </source>
</evidence>
<dbReference type="PATRIC" id="fig|1263870.3.peg.4474"/>
<feature type="region of interest" description="Disordered" evidence="2">
    <location>
        <begin position="419"/>
        <end position="441"/>
    </location>
</feature>
<dbReference type="Gene3D" id="3.40.50.300">
    <property type="entry name" value="P-loop containing nucleotide triphosphate hydrolases"/>
    <property type="match status" value="1"/>
</dbReference>
<dbReference type="EMBL" id="ANOH01000282">
    <property type="protein sequence ID" value="EMI54348.1"/>
    <property type="molecule type" value="Genomic_DNA"/>
</dbReference>
<organism evidence="3 4">
    <name type="scientific">Rhodopirellula sallentina SM41</name>
    <dbReference type="NCBI Taxonomy" id="1263870"/>
    <lineage>
        <taxon>Bacteria</taxon>
        <taxon>Pseudomonadati</taxon>
        <taxon>Planctomycetota</taxon>
        <taxon>Planctomycetia</taxon>
        <taxon>Pirellulales</taxon>
        <taxon>Pirellulaceae</taxon>
        <taxon>Rhodopirellula</taxon>
    </lineage>
</organism>
<dbReference type="GO" id="GO:0006281">
    <property type="term" value="P:DNA repair"/>
    <property type="evidence" value="ECO:0007669"/>
    <property type="project" value="TreeGrafter"/>
</dbReference>
<evidence type="ECO:0000313" key="4">
    <source>
        <dbReference type="Proteomes" id="UP000011885"/>
    </source>
</evidence>
<keyword evidence="4" id="KW-1185">Reference proteome</keyword>
<gene>
    <name evidence="3" type="ORF">RSSM_04227</name>
</gene>
<evidence type="ECO:0000256" key="2">
    <source>
        <dbReference type="SAM" id="MobiDB-lite"/>
    </source>
</evidence>
<evidence type="ECO:0000313" key="3">
    <source>
        <dbReference type="EMBL" id="EMI54348.1"/>
    </source>
</evidence>
<dbReference type="PANTHER" id="PTHR35369">
    <property type="entry name" value="BLR3025 PROTEIN-RELATED"/>
    <property type="match status" value="1"/>
</dbReference>
<accession>M5UEB7</accession>
<reference evidence="3 4" key="1">
    <citation type="journal article" date="2013" name="Mar. Genomics">
        <title>Expression of sulfatases in Rhodopirellula baltica and the diversity of sulfatases in the genus Rhodopirellula.</title>
        <authorList>
            <person name="Wegner C.E."/>
            <person name="Richter-Heitmann T."/>
            <person name="Klindworth A."/>
            <person name="Klockow C."/>
            <person name="Richter M."/>
            <person name="Achstetter T."/>
            <person name="Glockner F.O."/>
            <person name="Harder J."/>
        </authorList>
    </citation>
    <scope>NUCLEOTIDE SEQUENCE [LARGE SCALE GENOMIC DNA]</scope>
    <source>
        <strain evidence="3 4">SM41</strain>
    </source>
</reference>
<dbReference type="InterPro" id="IPR027417">
    <property type="entry name" value="P-loop_NTPase"/>
</dbReference>
<dbReference type="InterPro" id="IPR050356">
    <property type="entry name" value="SulA_CellDiv_inhibitor"/>
</dbReference>
<comment type="caution">
    <text evidence="3">The sequence shown here is derived from an EMBL/GenBank/DDBJ whole genome shotgun (WGS) entry which is preliminary data.</text>
</comment>
<dbReference type="AlphaFoldDB" id="M5UEB7"/>
<proteinExistence type="predicted"/>